<feature type="compositionally biased region" description="Low complexity" evidence="1">
    <location>
        <begin position="112"/>
        <end position="125"/>
    </location>
</feature>
<feature type="compositionally biased region" description="Gly residues" evidence="1">
    <location>
        <begin position="344"/>
        <end position="353"/>
    </location>
</feature>
<feature type="region of interest" description="Disordered" evidence="1">
    <location>
        <begin position="326"/>
        <end position="359"/>
    </location>
</feature>
<sequence>MQQPSPHTLGLQPPGPSALAPSGKMVSLDLLLGSPPATPRDGPLLQPVDSSDPLVQQLVQDKSFLTAVQTSQLHAAAAVAVRLLRQSHLAGGSEFKRPPPRVVPRDTSYPYGEPSLGAPEAAGAARGAGGPVRGGLVVQRQLVEPRHREAMRCMRLEVLGLEDTIPWNSVRRAWKAKRTTWRRQVKQTEVLPEFAARLKELRAALLTDDQPLPGCGSTWRAQLELCISGKGSYGLLAAAWEEMRGTVRGWLEGRAKPAALSAAALQAGATRAVRAMQAALAAGGGGGEANADAALVQVPLESIIGHDSGVGLAAVRTALETEQKLLGARRMGRSPSQQQLSEGSGDGGGGGNGAAQQQPPIVSYFSSISAAWSDGFDSGVASPDDVSGEATDLDEDFDP</sequence>
<feature type="region of interest" description="Disordered" evidence="1">
    <location>
        <begin position="1"/>
        <end position="23"/>
    </location>
</feature>
<feature type="region of interest" description="Disordered" evidence="1">
    <location>
        <begin position="376"/>
        <end position="399"/>
    </location>
</feature>
<reference evidence="2 3" key="1">
    <citation type="journal article" date="2018" name="Plant J.">
        <title>Genome sequences of Chlorella sorokiniana UTEX 1602 and Micractinium conductrix SAG 241.80: implications to maltose excretion by a green alga.</title>
        <authorList>
            <person name="Arriola M.B."/>
            <person name="Velmurugan N."/>
            <person name="Zhang Y."/>
            <person name="Plunkett M.H."/>
            <person name="Hondzo H."/>
            <person name="Barney B.M."/>
        </authorList>
    </citation>
    <scope>NUCLEOTIDE SEQUENCE [LARGE SCALE GENOMIC DNA]</scope>
    <source>
        <strain evidence="2 3">SAG 241.80</strain>
    </source>
</reference>
<organism evidence="2 3">
    <name type="scientific">Micractinium conductrix</name>
    <dbReference type="NCBI Taxonomy" id="554055"/>
    <lineage>
        <taxon>Eukaryota</taxon>
        <taxon>Viridiplantae</taxon>
        <taxon>Chlorophyta</taxon>
        <taxon>core chlorophytes</taxon>
        <taxon>Trebouxiophyceae</taxon>
        <taxon>Chlorellales</taxon>
        <taxon>Chlorellaceae</taxon>
        <taxon>Chlorella clade</taxon>
        <taxon>Micractinium</taxon>
    </lineage>
</organism>
<dbReference type="AlphaFoldDB" id="A0A2P6VFH3"/>
<protein>
    <submittedName>
        <fullName evidence="2">Septin-10-isoform B</fullName>
    </submittedName>
</protein>
<gene>
    <name evidence="2" type="ORF">C2E20_4095</name>
</gene>
<evidence type="ECO:0000256" key="1">
    <source>
        <dbReference type="SAM" id="MobiDB-lite"/>
    </source>
</evidence>
<accession>A0A2P6VFH3</accession>
<evidence type="ECO:0000313" key="3">
    <source>
        <dbReference type="Proteomes" id="UP000239649"/>
    </source>
</evidence>
<comment type="caution">
    <text evidence="2">The sequence shown here is derived from an EMBL/GenBank/DDBJ whole genome shotgun (WGS) entry which is preliminary data.</text>
</comment>
<dbReference type="Proteomes" id="UP000239649">
    <property type="component" value="Unassembled WGS sequence"/>
</dbReference>
<feature type="region of interest" description="Disordered" evidence="1">
    <location>
        <begin position="91"/>
        <end position="130"/>
    </location>
</feature>
<keyword evidence="3" id="KW-1185">Reference proteome</keyword>
<dbReference type="OrthoDB" id="544603at2759"/>
<name>A0A2P6VFH3_9CHLO</name>
<dbReference type="EMBL" id="LHPF02000009">
    <property type="protein sequence ID" value="PSC72844.1"/>
    <property type="molecule type" value="Genomic_DNA"/>
</dbReference>
<proteinExistence type="predicted"/>
<evidence type="ECO:0000313" key="2">
    <source>
        <dbReference type="EMBL" id="PSC72844.1"/>
    </source>
</evidence>
<dbReference type="STRING" id="554055.A0A2P6VFH3"/>